<feature type="non-terminal residue" evidence="2">
    <location>
        <position position="235"/>
    </location>
</feature>
<keyword evidence="1" id="KW-0472">Membrane</keyword>
<dbReference type="OrthoDB" id="2276331at2759"/>
<evidence type="ECO:0000313" key="3">
    <source>
        <dbReference type="Proteomes" id="UP000789405"/>
    </source>
</evidence>
<keyword evidence="1" id="KW-1133">Transmembrane helix</keyword>
<evidence type="ECO:0000313" key="2">
    <source>
        <dbReference type="EMBL" id="CAG8805804.1"/>
    </source>
</evidence>
<comment type="caution">
    <text evidence="2">The sequence shown here is derived from an EMBL/GenBank/DDBJ whole genome shotgun (WGS) entry which is preliminary data.</text>
</comment>
<proteinExistence type="predicted"/>
<organism evidence="2 3">
    <name type="scientific">Dentiscutata erythropus</name>
    <dbReference type="NCBI Taxonomy" id="1348616"/>
    <lineage>
        <taxon>Eukaryota</taxon>
        <taxon>Fungi</taxon>
        <taxon>Fungi incertae sedis</taxon>
        <taxon>Mucoromycota</taxon>
        <taxon>Glomeromycotina</taxon>
        <taxon>Glomeromycetes</taxon>
        <taxon>Diversisporales</taxon>
        <taxon>Gigasporaceae</taxon>
        <taxon>Dentiscutata</taxon>
    </lineage>
</organism>
<dbReference type="AlphaFoldDB" id="A0A9N9K062"/>
<evidence type="ECO:0000256" key="1">
    <source>
        <dbReference type="SAM" id="Phobius"/>
    </source>
</evidence>
<name>A0A9N9K062_9GLOM</name>
<dbReference type="Proteomes" id="UP000789405">
    <property type="component" value="Unassembled WGS sequence"/>
</dbReference>
<accession>A0A9N9K062</accession>
<keyword evidence="3" id="KW-1185">Reference proteome</keyword>
<reference evidence="2" key="1">
    <citation type="submission" date="2021-06" db="EMBL/GenBank/DDBJ databases">
        <authorList>
            <person name="Kallberg Y."/>
            <person name="Tangrot J."/>
            <person name="Rosling A."/>
        </authorList>
    </citation>
    <scope>NUCLEOTIDE SEQUENCE</scope>
    <source>
        <strain evidence="2">MA453B</strain>
    </source>
</reference>
<feature type="transmembrane region" description="Helical" evidence="1">
    <location>
        <begin position="178"/>
        <end position="195"/>
    </location>
</feature>
<gene>
    <name evidence="2" type="ORF">DERYTH_LOCUS24345</name>
</gene>
<feature type="non-terminal residue" evidence="2">
    <location>
        <position position="1"/>
    </location>
</feature>
<sequence>NQKTLRAETYCGLADYLSVAAKEKDVVVGLSEYKMQEKSHTIIQLPIHLPKNQTVYFNNGNEAEALDSLQAQNTMLTAWFELNKQDTDAKKIIYHNIPLFYTFDTKTRLWKKRTQYTEKIIGRMYTVSLSNIERFSLRLLLLYTPAALARELLDDNNEWIKCIDKAAQWQMPKELRQLFALVLIWIALFLAYQNINQKLAQFQKSLEKDFNISLPLIHDTISNEEQIDKNQEYEI</sequence>
<dbReference type="EMBL" id="CAJVPY010040513">
    <property type="protein sequence ID" value="CAG8805804.1"/>
    <property type="molecule type" value="Genomic_DNA"/>
</dbReference>
<keyword evidence="1" id="KW-0812">Transmembrane</keyword>
<protein>
    <submittedName>
        <fullName evidence="2">14931_t:CDS:1</fullName>
    </submittedName>
</protein>